<reference evidence="2" key="2">
    <citation type="submission" date="2020-09" db="EMBL/GenBank/DDBJ databases">
        <authorList>
            <person name="Sun Q."/>
            <person name="Kim S."/>
        </authorList>
    </citation>
    <scope>NUCLEOTIDE SEQUENCE</scope>
    <source>
        <strain evidence="2">KCTC 32337</strain>
    </source>
</reference>
<dbReference type="CDD" id="cd02956">
    <property type="entry name" value="ybbN"/>
    <property type="match status" value="1"/>
</dbReference>
<evidence type="ECO:0000259" key="1">
    <source>
        <dbReference type="PROSITE" id="PS51352"/>
    </source>
</evidence>
<dbReference type="SUPFAM" id="SSF52833">
    <property type="entry name" value="Thioredoxin-like"/>
    <property type="match status" value="1"/>
</dbReference>
<evidence type="ECO:0000313" key="3">
    <source>
        <dbReference type="Proteomes" id="UP000622604"/>
    </source>
</evidence>
<dbReference type="SUPFAM" id="SSF48452">
    <property type="entry name" value="TPR-like"/>
    <property type="match status" value="1"/>
</dbReference>
<dbReference type="PANTHER" id="PTHR45663:SF11">
    <property type="entry name" value="GEO12009P1"/>
    <property type="match status" value="1"/>
</dbReference>
<dbReference type="Proteomes" id="UP000622604">
    <property type="component" value="Unassembled WGS sequence"/>
</dbReference>
<dbReference type="InterPro" id="IPR013766">
    <property type="entry name" value="Thioredoxin_domain"/>
</dbReference>
<dbReference type="Pfam" id="PF00085">
    <property type="entry name" value="Thioredoxin"/>
    <property type="match status" value="1"/>
</dbReference>
<name>A0A8H9IGX5_9ALTE</name>
<dbReference type="EMBL" id="BMZC01000013">
    <property type="protein sequence ID" value="GGZ76650.1"/>
    <property type="molecule type" value="Genomic_DNA"/>
</dbReference>
<dbReference type="InterPro" id="IPR011990">
    <property type="entry name" value="TPR-like_helical_dom_sf"/>
</dbReference>
<dbReference type="InterPro" id="IPR036249">
    <property type="entry name" value="Thioredoxin-like_sf"/>
</dbReference>
<dbReference type="GO" id="GO:0006950">
    <property type="term" value="P:response to stress"/>
    <property type="evidence" value="ECO:0007669"/>
    <property type="project" value="UniProtKB-ARBA"/>
</dbReference>
<dbReference type="Pfam" id="PF14561">
    <property type="entry name" value="TPR_20"/>
    <property type="match status" value="1"/>
</dbReference>
<accession>A0A8H9IGX5</accession>
<dbReference type="PANTHER" id="PTHR45663">
    <property type="entry name" value="GEO12009P1"/>
    <property type="match status" value="1"/>
</dbReference>
<feature type="domain" description="Thioredoxin" evidence="1">
    <location>
        <begin position="1"/>
        <end position="110"/>
    </location>
</feature>
<comment type="caution">
    <text evidence="2">The sequence shown here is derived from an EMBL/GenBank/DDBJ whole genome shotgun (WGS) entry which is preliminary data.</text>
</comment>
<proteinExistence type="predicted"/>
<sequence length="281" mass="31276">MHNSVDISIENFQQVILQESANKLVMVEFWAQGYEPSEQLAPVLQTIASKQGENLLHARVDCQAQPDITAQFGVQNLPTVMLIKDGQPVDGFAGVESEANIQAMLDKHLPKPEDELFAQATAMAEQANYQEAFTLVKQAFDLDLNRADIKLLLADCQVEVGQVNQAKELLATIGLVDQDGYYRAILGKIELAEQAAESPEIIALQQALENDPDNLALKVKLAVQMRQANQLEEALSLMHSVLLKDINFEDAKKLMLDMINALPDGEPLKSQYRRKVYSLLY</sequence>
<dbReference type="GO" id="GO:0015035">
    <property type="term" value="F:protein-disulfide reductase activity"/>
    <property type="evidence" value="ECO:0007669"/>
    <property type="project" value="TreeGrafter"/>
</dbReference>
<protein>
    <submittedName>
        <fullName evidence="2">Co-chaperone YbbN</fullName>
    </submittedName>
</protein>
<dbReference type="GO" id="GO:0005737">
    <property type="term" value="C:cytoplasm"/>
    <property type="evidence" value="ECO:0007669"/>
    <property type="project" value="TreeGrafter"/>
</dbReference>
<dbReference type="Pfam" id="PF14559">
    <property type="entry name" value="TPR_19"/>
    <property type="match status" value="1"/>
</dbReference>
<dbReference type="AlphaFoldDB" id="A0A8H9IGX5"/>
<dbReference type="Gene3D" id="3.40.30.10">
    <property type="entry name" value="Glutaredoxin"/>
    <property type="match status" value="1"/>
</dbReference>
<evidence type="ECO:0000313" key="2">
    <source>
        <dbReference type="EMBL" id="GGZ76650.1"/>
    </source>
</evidence>
<reference evidence="2" key="1">
    <citation type="journal article" date="2014" name="Int. J. Syst. Evol. Microbiol.">
        <title>Complete genome sequence of Corynebacterium casei LMG S-19264T (=DSM 44701T), isolated from a smear-ripened cheese.</title>
        <authorList>
            <consortium name="US DOE Joint Genome Institute (JGI-PGF)"/>
            <person name="Walter F."/>
            <person name="Albersmeier A."/>
            <person name="Kalinowski J."/>
            <person name="Ruckert C."/>
        </authorList>
    </citation>
    <scope>NUCLEOTIDE SEQUENCE</scope>
    <source>
        <strain evidence="2">KCTC 32337</strain>
    </source>
</reference>
<dbReference type="RefSeq" id="WP_191866977.1">
    <property type="nucleotide sequence ID" value="NZ_BMZC01000013.1"/>
</dbReference>
<organism evidence="2 3">
    <name type="scientific">Paraglaciecola chathamensis</name>
    <dbReference type="NCBI Taxonomy" id="368405"/>
    <lineage>
        <taxon>Bacteria</taxon>
        <taxon>Pseudomonadati</taxon>
        <taxon>Pseudomonadota</taxon>
        <taxon>Gammaproteobacteria</taxon>
        <taxon>Alteromonadales</taxon>
        <taxon>Alteromonadaceae</taxon>
        <taxon>Paraglaciecola</taxon>
    </lineage>
</organism>
<gene>
    <name evidence="2" type="ORF">GCM10011274_38640</name>
</gene>
<dbReference type="PROSITE" id="PS51352">
    <property type="entry name" value="THIOREDOXIN_2"/>
    <property type="match status" value="1"/>
</dbReference>
<dbReference type="Gene3D" id="1.25.40.10">
    <property type="entry name" value="Tetratricopeptide repeat domain"/>
    <property type="match status" value="2"/>
</dbReference>